<evidence type="ECO:0000313" key="2">
    <source>
        <dbReference type="Proteomes" id="UP001065549"/>
    </source>
</evidence>
<dbReference type="AlphaFoldDB" id="A0A9J6QZN4"/>
<gene>
    <name evidence="1" type="ORF">OBO34_21890</name>
</gene>
<proteinExistence type="predicted"/>
<dbReference type="Proteomes" id="UP001065549">
    <property type="component" value="Unassembled WGS sequence"/>
</dbReference>
<dbReference type="Pfam" id="PF06854">
    <property type="entry name" value="Phage_Gp15"/>
    <property type="match status" value="1"/>
</dbReference>
<organism evidence="1 2">
    <name type="scientific">Hominibacterium faecale</name>
    <dbReference type="NCBI Taxonomy" id="2839743"/>
    <lineage>
        <taxon>Bacteria</taxon>
        <taxon>Bacillati</taxon>
        <taxon>Bacillota</taxon>
        <taxon>Clostridia</taxon>
        <taxon>Peptostreptococcales</taxon>
        <taxon>Anaerovoracaceae</taxon>
        <taxon>Hominibacterium</taxon>
    </lineage>
</organism>
<protein>
    <submittedName>
        <fullName evidence="1">Bacteriophage Gp15 family protein</fullName>
    </submittedName>
</protein>
<dbReference type="RefSeq" id="WP_253020212.1">
    <property type="nucleotide sequence ID" value="NZ_JAOSHN010000018.1"/>
</dbReference>
<dbReference type="InterPro" id="IPR009660">
    <property type="entry name" value="Phage_A500_Gp15"/>
</dbReference>
<comment type="caution">
    <text evidence="1">The sequence shown here is derived from an EMBL/GenBank/DDBJ whole genome shotgun (WGS) entry which is preliminary data.</text>
</comment>
<name>A0A9J6QZN4_9FIRM</name>
<accession>A0A9J6QZN4</accession>
<keyword evidence="2" id="KW-1185">Reference proteome</keyword>
<dbReference type="EMBL" id="JAOSHN010000018">
    <property type="protein sequence ID" value="MCU7380969.1"/>
    <property type="molecule type" value="Genomic_DNA"/>
</dbReference>
<sequence length="100" mass="11675">MIVSSFQTQYGIRLSQELDTMKWDEFKDLLSGLNNKTPLGAIVEIRSETDKEVLKHFTKDQRRIRNEWRRKQAKEVTQDQMDQLLEGLKQGFMELAGGSD</sequence>
<evidence type="ECO:0000313" key="1">
    <source>
        <dbReference type="EMBL" id="MCU7380969.1"/>
    </source>
</evidence>
<reference evidence="1" key="1">
    <citation type="submission" date="2022-09" db="EMBL/GenBank/DDBJ databases">
        <title>Culturomic study of gut microbiota in children with autism spectrum disorder.</title>
        <authorList>
            <person name="Efimov B.A."/>
            <person name="Chaplin A.V."/>
            <person name="Sokolova S.R."/>
            <person name="Pikina A.P."/>
            <person name="Korzhanova M."/>
            <person name="Belova V."/>
            <person name="Korostin D."/>
        </authorList>
    </citation>
    <scope>NUCLEOTIDE SEQUENCE</scope>
    <source>
        <strain evidence="1">ASD5510</strain>
    </source>
</reference>